<sequence length="255" mass="28992">TGEKDGDIFFSSIETLCNNFLTNYDDSSTEIPLQKLSYKNWRESEEVLKDILVEILETLPLTESSPKENTYISNIKSSIPPEQKKGQGMVKDFMANGRDGEKKAKEQKIGIDKIQYTKSYTANSISRFTNLQIQMIINHFTKNSAIEFIDNLIKTEINEEAKRISLETELSITTTLSILLSHTYNSEVMINENVKSLPETKVSISAKLISKEPETVNIFDKYNENDGEFSDDNDDKFSDDNDDGDYCGFSDKDKP</sequence>
<reference evidence="2" key="1">
    <citation type="submission" date="2021-06" db="EMBL/GenBank/DDBJ databases">
        <authorList>
            <person name="Kallberg Y."/>
            <person name="Tangrot J."/>
            <person name="Rosling A."/>
        </authorList>
    </citation>
    <scope>NUCLEOTIDE SEQUENCE</scope>
    <source>
        <strain evidence="2">MA453B</strain>
    </source>
</reference>
<gene>
    <name evidence="2" type="ORF">DERYTH_LOCUS16874</name>
</gene>
<accession>A0A9N9ITH3</accession>
<dbReference type="Proteomes" id="UP000789405">
    <property type="component" value="Unassembled WGS sequence"/>
</dbReference>
<name>A0A9N9ITH3_9GLOM</name>
<evidence type="ECO:0000256" key="1">
    <source>
        <dbReference type="SAM" id="MobiDB-lite"/>
    </source>
</evidence>
<comment type="caution">
    <text evidence="2">The sequence shown here is derived from an EMBL/GenBank/DDBJ whole genome shotgun (WGS) entry which is preliminary data.</text>
</comment>
<dbReference type="AlphaFoldDB" id="A0A9N9ITH3"/>
<feature type="compositionally biased region" description="Acidic residues" evidence="1">
    <location>
        <begin position="225"/>
        <end position="234"/>
    </location>
</feature>
<evidence type="ECO:0000313" key="3">
    <source>
        <dbReference type="Proteomes" id="UP000789405"/>
    </source>
</evidence>
<dbReference type="EMBL" id="CAJVPY010015246">
    <property type="protein sequence ID" value="CAG8750729.1"/>
    <property type="molecule type" value="Genomic_DNA"/>
</dbReference>
<evidence type="ECO:0000313" key="2">
    <source>
        <dbReference type="EMBL" id="CAG8750729.1"/>
    </source>
</evidence>
<proteinExistence type="predicted"/>
<keyword evidence="3" id="KW-1185">Reference proteome</keyword>
<organism evidence="2 3">
    <name type="scientific">Dentiscutata erythropus</name>
    <dbReference type="NCBI Taxonomy" id="1348616"/>
    <lineage>
        <taxon>Eukaryota</taxon>
        <taxon>Fungi</taxon>
        <taxon>Fungi incertae sedis</taxon>
        <taxon>Mucoromycota</taxon>
        <taxon>Glomeromycotina</taxon>
        <taxon>Glomeromycetes</taxon>
        <taxon>Diversisporales</taxon>
        <taxon>Gigasporaceae</taxon>
        <taxon>Dentiscutata</taxon>
    </lineage>
</organism>
<dbReference type="OrthoDB" id="2447391at2759"/>
<protein>
    <submittedName>
        <fullName evidence="2">11590_t:CDS:1</fullName>
    </submittedName>
</protein>
<feature type="non-terminal residue" evidence="2">
    <location>
        <position position="1"/>
    </location>
</feature>
<feature type="region of interest" description="Disordered" evidence="1">
    <location>
        <begin position="222"/>
        <end position="255"/>
    </location>
</feature>
<feature type="non-terminal residue" evidence="2">
    <location>
        <position position="255"/>
    </location>
</feature>